<dbReference type="AlphaFoldDB" id="A0A5J4U9L6"/>
<proteinExistence type="predicted"/>
<accession>A0A5J4U9L6</accession>
<sequence length="228" mass="25947">ESLAFDPANEGDGAVRRESLAFDPANEGDGAVRQESLAFDPANEGDGASQQPDPIGKVIQNHRIGTPEQLNWNKVEENSPITVQQEQVNRQWINNLMSHCNSMEYIPVGGRLIHFIEAWRYIGADQLVMKGIKTYWKSTQSPIVLADNCKVPNQQRSKVSEAELSRLTQKELEDGIVEEVRREDLKWTNPCFAISKQEKGKWKKITDCRIHNKHLCSNHFIMEDIHTL</sequence>
<dbReference type="InterPro" id="IPR043502">
    <property type="entry name" value="DNA/RNA_pol_sf"/>
</dbReference>
<feature type="region of interest" description="Disordered" evidence="1">
    <location>
        <begin position="1"/>
        <end position="55"/>
    </location>
</feature>
<name>A0A5J4U9L6_9EUKA</name>
<comment type="caution">
    <text evidence="2">The sequence shown here is derived from an EMBL/GenBank/DDBJ whole genome shotgun (WGS) entry which is preliminary data.</text>
</comment>
<feature type="non-terminal residue" evidence="2">
    <location>
        <position position="1"/>
    </location>
</feature>
<dbReference type="EMBL" id="SNRW01018503">
    <property type="protein sequence ID" value="KAA6367277.1"/>
    <property type="molecule type" value="Genomic_DNA"/>
</dbReference>
<evidence type="ECO:0000313" key="2">
    <source>
        <dbReference type="EMBL" id="KAA6367277.1"/>
    </source>
</evidence>
<gene>
    <name evidence="2" type="ORF">EZS28_037195</name>
</gene>
<dbReference type="SUPFAM" id="SSF56672">
    <property type="entry name" value="DNA/RNA polymerases"/>
    <property type="match status" value="1"/>
</dbReference>
<reference evidence="2 3" key="1">
    <citation type="submission" date="2019-03" db="EMBL/GenBank/DDBJ databases">
        <title>Single cell metagenomics reveals metabolic interactions within the superorganism composed of flagellate Streblomastix strix and complex community of Bacteroidetes bacteria on its surface.</title>
        <authorList>
            <person name="Treitli S.C."/>
            <person name="Kolisko M."/>
            <person name="Husnik F."/>
            <person name="Keeling P."/>
            <person name="Hampl V."/>
        </authorList>
    </citation>
    <scope>NUCLEOTIDE SEQUENCE [LARGE SCALE GENOMIC DNA]</scope>
    <source>
        <strain evidence="2">ST1C</strain>
    </source>
</reference>
<organism evidence="2 3">
    <name type="scientific">Streblomastix strix</name>
    <dbReference type="NCBI Taxonomy" id="222440"/>
    <lineage>
        <taxon>Eukaryota</taxon>
        <taxon>Metamonada</taxon>
        <taxon>Preaxostyla</taxon>
        <taxon>Oxymonadida</taxon>
        <taxon>Streblomastigidae</taxon>
        <taxon>Streblomastix</taxon>
    </lineage>
</organism>
<dbReference type="Proteomes" id="UP000324800">
    <property type="component" value="Unassembled WGS sequence"/>
</dbReference>
<evidence type="ECO:0000313" key="3">
    <source>
        <dbReference type="Proteomes" id="UP000324800"/>
    </source>
</evidence>
<dbReference type="OrthoDB" id="5864339at2759"/>
<evidence type="ECO:0000256" key="1">
    <source>
        <dbReference type="SAM" id="MobiDB-lite"/>
    </source>
</evidence>
<dbReference type="Gene3D" id="3.10.10.10">
    <property type="entry name" value="HIV Type 1 Reverse Transcriptase, subunit A, domain 1"/>
    <property type="match status" value="1"/>
</dbReference>
<protein>
    <submittedName>
        <fullName evidence="2">Uncharacterized protein</fullName>
    </submittedName>
</protein>